<organism evidence="1 2">
    <name type="scientific">Dorcoceras hygrometricum</name>
    <dbReference type="NCBI Taxonomy" id="472368"/>
    <lineage>
        <taxon>Eukaryota</taxon>
        <taxon>Viridiplantae</taxon>
        <taxon>Streptophyta</taxon>
        <taxon>Embryophyta</taxon>
        <taxon>Tracheophyta</taxon>
        <taxon>Spermatophyta</taxon>
        <taxon>Magnoliopsida</taxon>
        <taxon>eudicotyledons</taxon>
        <taxon>Gunneridae</taxon>
        <taxon>Pentapetalae</taxon>
        <taxon>asterids</taxon>
        <taxon>lamiids</taxon>
        <taxon>Lamiales</taxon>
        <taxon>Gesneriaceae</taxon>
        <taxon>Didymocarpoideae</taxon>
        <taxon>Trichosporeae</taxon>
        <taxon>Loxocarpinae</taxon>
        <taxon>Dorcoceras</taxon>
    </lineage>
</organism>
<evidence type="ECO:0000313" key="1">
    <source>
        <dbReference type="EMBL" id="KZV58035.1"/>
    </source>
</evidence>
<evidence type="ECO:0000313" key="2">
    <source>
        <dbReference type="Proteomes" id="UP000250235"/>
    </source>
</evidence>
<accession>A0A2Z7DFD9</accession>
<proteinExistence type="predicted"/>
<dbReference type="Proteomes" id="UP000250235">
    <property type="component" value="Unassembled WGS sequence"/>
</dbReference>
<dbReference type="EMBL" id="KQ986932">
    <property type="protein sequence ID" value="KZV58035.1"/>
    <property type="molecule type" value="Genomic_DNA"/>
</dbReference>
<reference evidence="1 2" key="1">
    <citation type="journal article" date="2015" name="Proc. Natl. Acad. Sci. U.S.A.">
        <title>The resurrection genome of Boea hygrometrica: A blueprint for survival of dehydration.</title>
        <authorList>
            <person name="Xiao L."/>
            <person name="Yang G."/>
            <person name="Zhang L."/>
            <person name="Yang X."/>
            <person name="Zhao S."/>
            <person name="Ji Z."/>
            <person name="Zhou Q."/>
            <person name="Hu M."/>
            <person name="Wang Y."/>
            <person name="Chen M."/>
            <person name="Xu Y."/>
            <person name="Jin H."/>
            <person name="Xiao X."/>
            <person name="Hu G."/>
            <person name="Bao F."/>
            <person name="Hu Y."/>
            <person name="Wan P."/>
            <person name="Li L."/>
            <person name="Deng X."/>
            <person name="Kuang T."/>
            <person name="Xiang C."/>
            <person name="Zhu J.K."/>
            <person name="Oliver M.J."/>
            <person name="He Y."/>
        </authorList>
    </citation>
    <scope>NUCLEOTIDE SEQUENCE [LARGE SCALE GENOMIC DNA]</scope>
    <source>
        <strain evidence="2">cv. XS01</strain>
    </source>
</reference>
<name>A0A2Z7DFD9_9LAMI</name>
<gene>
    <name evidence="1" type="ORF">F511_39305</name>
</gene>
<keyword evidence="2" id="KW-1185">Reference proteome</keyword>
<protein>
    <submittedName>
        <fullName evidence="1">Uncharacterized protein</fullName>
    </submittedName>
</protein>
<sequence>MKELIFWSWTELDIDSAVQSLKCQFPRGIGRIQAPRRLQVSRGNRHFTVGGGRLRQSGPRPETISLRSAYTRRLMDFIINGFSSKSWPEQVRRSKAAAAADFERGEGAALLARVRVNE</sequence>
<dbReference type="AlphaFoldDB" id="A0A2Z7DFD9"/>